<dbReference type="EMBL" id="BAAAHE010000007">
    <property type="protein sequence ID" value="GAA0609030.1"/>
    <property type="molecule type" value="Genomic_DNA"/>
</dbReference>
<comment type="caution">
    <text evidence="1">The sequence shown here is derived from an EMBL/GenBank/DDBJ whole genome shotgun (WGS) entry which is preliminary data.</text>
</comment>
<accession>A0ABN1GD62</accession>
<gene>
    <name evidence="1" type="ORF">GCM10009547_08830</name>
</gene>
<keyword evidence="2" id="KW-1185">Reference proteome</keyword>
<dbReference type="Gene3D" id="3.10.450.50">
    <property type="match status" value="1"/>
</dbReference>
<sequence length="41" mass="4676">MPVPYENTYAWFLRMEDGLVAAGTAFSDAHAFDALWTRLQL</sequence>
<protein>
    <submittedName>
        <fullName evidence="1">Uncharacterized protein</fullName>
    </submittedName>
</protein>
<reference evidence="1 2" key="1">
    <citation type="journal article" date="2019" name="Int. J. Syst. Evol. Microbiol.">
        <title>The Global Catalogue of Microorganisms (GCM) 10K type strain sequencing project: providing services to taxonomists for standard genome sequencing and annotation.</title>
        <authorList>
            <consortium name="The Broad Institute Genomics Platform"/>
            <consortium name="The Broad Institute Genome Sequencing Center for Infectious Disease"/>
            <person name="Wu L."/>
            <person name="Ma J."/>
        </authorList>
    </citation>
    <scope>NUCLEOTIDE SEQUENCE [LARGE SCALE GENOMIC DNA]</scope>
    <source>
        <strain evidence="1 2">JCM 10671</strain>
    </source>
</reference>
<dbReference type="RefSeq" id="WP_344602016.1">
    <property type="nucleotide sequence ID" value="NZ_BAAAHE010000007.1"/>
</dbReference>
<evidence type="ECO:0000313" key="2">
    <source>
        <dbReference type="Proteomes" id="UP001500957"/>
    </source>
</evidence>
<name>A0ABN1GD62_9ACTN</name>
<dbReference type="Proteomes" id="UP001500957">
    <property type="component" value="Unassembled WGS sequence"/>
</dbReference>
<organism evidence="1 2">
    <name type="scientific">Sporichthya brevicatena</name>
    <dbReference type="NCBI Taxonomy" id="171442"/>
    <lineage>
        <taxon>Bacteria</taxon>
        <taxon>Bacillati</taxon>
        <taxon>Actinomycetota</taxon>
        <taxon>Actinomycetes</taxon>
        <taxon>Sporichthyales</taxon>
        <taxon>Sporichthyaceae</taxon>
        <taxon>Sporichthya</taxon>
    </lineage>
</organism>
<evidence type="ECO:0000313" key="1">
    <source>
        <dbReference type="EMBL" id="GAA0609030.1"/>
    </source>
</evidence>
<proteinExistence type="predicted"/>